<comment type="caution">
    <text evidence="4">The sequence shown here is derived from an EMBL/GenBank/DDBJ whole genome shotgun (WGS) entry which is preliminary data.</text>
</comment>
<evidence type="ECO:0000259" key="2">
    <source>
        <dbReference type="Pfam" id="PF07919"/>
    </source>
</evidence>
<evidence type="ECO:0000256" key="1">
    <source>
        <dbReference type="SAM" id="MobiDB-lite"/>
    </source>
</evidence>
<name>A0AAD5T1R6_9FUNG</name>
<dbReference type="InterPro" id="IPR021773">
    <property type="entry name" value="TPC11"/>
</dbReference>
<dbReference type="InterPro" id="IPR012880">
    <property type="entry name" value="Gryzun"/>
</dbReference>
<dbReference type="Pfam" id="PF07919">
    <property type="entry name" value="Gryzun"/>
    <property type="match status" value="1"/>
</dbReference>
<feature type="region of interest" description="Disordered" evidence="1">
    <location>
        <begin position="48"/>
        <end position="70"/>
    </location>
</feature>
<keyword evidence="5" id="KW-1185">Reference proteome</keyword>
<accession>A0AAD5T1R6</accession>
<dbReference type="Proteomes" id="UP001211907">
    <property type="component" value="Unassembled WGS sequence"/>
</dbReference>
<protein>
    <recommendedName>
        <fullName evidence="6">Trafficking protein particle complex subunit 11 domain-containing protein</fullName>
    </recommendedName>
</protein>
<evidence type="ECO:0000313" key="5">
    <source>
        <dbReference type="Proteomes" id="UP001211907"/>
    </source>
</evidence>
<dbReference type="Pfam" id="PF11817">
    <property type="entry name" value="Foie-gras_1"/>
    <property type="match status" value="1"/>
</dbReference>
<evidence type="ECO:0000259" key="3">
    <source>
        <dbReference type="Pfam" id="PF11817"/>
    </source>
</evidence>
<dbReference type="EMBL" id="JADGJH010000643">
    <property type="protein sequence ID" value="KAJ3124893.1"/>
    <property type="molecule type" value="Genomic_DNA"/>
</dbReference>
<feature type="domain" description="Trafficking protein particle complex subunit 11" evidence="3">
    <location>
        <begin position="355"/>
        <end position="660"/>
    </location>
</feature>
<reference evidence="4" key="1">
    <citation type="submission" date="2020-05" db="EMBL/GenBank/DDBJ databases">
        <title>Phylogenomic resolution of chytrid fungi.</title>
        <authorList>
            <person name="Stajich J.E."/>
            <person name="Amses K."/>
            <person name="Simmons R."/>
            <person name="Seto K."/>
            <person name="Myers J."/>
            <person name="Bonds A."/>
            <person name="Quandt C.A."/>
            <person name="Barry K."/>
            <person name="Liu P."/>
            <person name="Grigoriev I."/>
            <person name="Longcore J.E."/>
            <person name="James T.Y."/>
        </authorList>
    </citation>
    <scope>NUCLEOTIDE SEQUENCE</scope>
    <source>
        <strain evidence="4">JEL0513</strain>
    </source>
</reference>
<evidence type="ECO:0000313" key="4">
    <source>
        <dbReference type="EMBL" id="KAJ3124893.1"/>
    </source>
</evidence>
<dbReference type="PANTHER" id="PTHR14374:SF0">
    <property type="entry name" value="TRAFFICKING PROTEIN PARTICLE COMPLEX SUBUNIT 11"/>
    <property type="match status" value="1"/>
</dbReference>
<feature type="domain" description="Gryzun putative trafficking through Golgi" evidence="2">
    <location>
        <begin position="701"/>
        <end position="1327"/>
    </location>
</feature>
<proteinExistence type="predicted"/>
<sequence>MDSYPLEYILHHTALLGISGLGGGSEKAGGDATEQQLLAALLARNSVSPWDDNNHNQSHSPNHGQAAPARKPYFRVVTEWGIDRRESAKLTPRAQTSVLYPDGIMTPLWLRRHRDAAPAVVVHFLRLRSSYPPNQSNQQQIAAQHQISQEIDSAAIAAVNAVRKRVADSCCQQAKFSLVLILDQLPAAYPALESRIQTLRRACALDSRNSLFLLPPPSGSPNEIDDFVNGIQKHLYENAVNYYREHGRRIRKKKSKLAPIGVRPPPVTPVANPIPNLIDIDPIAPPAQPLNPMGWSVRYDFKMAVFAEFRQDLDTATLHYLEAYQTLIDMFHSTLAVGNFSGGNGAEVLVPFTQRWTEARTLADSISIKICKLALYADTPLPAMNQFQKHISNFKCLPEFAGDLSGSAANLSIPGLRTLSAVVPGNGSFEYWAWISKQCRVFGELIELSTKLGLRLPFPPPGSAITSALSATTIISAQSLLTTLSTASTHLSTGESLVTSFGPLSTSVPSIVVQNAGYYYYSAALCMQERSVRFKKSQELAHKYPPPQSIAAIAAATARAAEVQTDHAAQTIELLTKSYEQFKRAKHGRMTLFLAAQIAHAYERAGRDDMGLKFFERIAKTYRKEAWMDGILGAIVSTGVDCARRLGKRRAVVEGLVEMVCEDVVGEESRRVQAWEEVLRILNGSDGDSIQKVDEGRVDVDVDMDTINAFLKIGWQFFKPNSFVRESARFQVTVSTHGLPTSMRLHMIRVLFSNSTLDNLWIDNGENSNSAVSEKVAFIDFSSTIRSVDPNSEAPLAVKSRKISIAHGDLSITPGTKKIFEGQIIPTVAEDVKIKAVVLILEGNSGTLRLNYNVSERTNENTIRRKWFSKSDNAADLRPRFIALNGYGNLSTTRIIQKQPKLTLSLIHAAPILLDEIYPVTLQLKNEEDDDLEGTVEIDFRNFQSSDRAGEEDKSSQIVKDKIILLQTQGVETPQSSSSAASSSTNINLFENFAAAAVVAGLKKQVEAPISDHGLNKIDFGTIKAHSSASVQFYVRALKHPGERSINVSVDFRVLHIPSPFDVDEHVDHLENEYKFHKTESFKVQCIKALECAFVQQPRAVPILSQLDEDSLGLSEAGLFSGELNIDFQRSFGWTLIGTLKTHSPVDLVVRSTRFSNGALIDGITVKVKLVGDEISGSQAQLMKQGDTRNYVFHVIVQSDVLQPLSEISVGGLVIEWKRKQADENDWVFSVIRFPSFDLSYPDVWALLDLPGETKVGNPISLSYRIQNSSSTTMLDLNVLVEPSDAFVFSGYKALQHMRLLPLSERILKFVTVPLISGSCKLPRVKVTRHVVTVADEDETNGTGLSEEIVPLYIAGGGPAEDIVVYVSPSSYQ</sequence>
<evidence type="ECO:0008006" key="6">
    <source>
        <dbReference type="Google" id="ProtNLM"/>
    </source>
</evidence>
<organism evidence="4 5">
    <name type="scientific">Physocladia obscura</name>
    <dbReference type="NCBI Taxonomy" id="109957"/>
    <lineage>
        <taxon>Eukaryota</taxon>
        <taxon>Fungi</taxon>
        <taxon>Fungi incertae sedis</taxon>
        <taxon>Chytridiomycota</taxon>
        <taxon>Chytridiomycota incertae sedis</taxon>
        <taxon>Chytridiomycetes</taxon>
        <taxon>Chytridiales</taxon>
        <taxon>Chytriomycetaceae</taxon>
        <taxon>Physocladia</taxon>
    </lineage>
</organism>
<gene>
    <name evidence="4" type="ORF">HK100_011068</name>
</gene>
<dbReference type="PANTHER" id="PTHR14374">
    <property type="entry name" value="FOIE GRAS"/>
    <property type="match status" value="1"/>
</dbReference>